<gene>
    <name evidence="1" type="ORF">PEV8663_00825</name>
</gene>
<dbReference type="RefSeq" id="WP_170125794.1">
    <property type="nucleotide sequence ID" value="NZ_FXYH01000002.1"/>
</dbReference>
<dbReference type="AlphaFoldDB" id="A0A238K0R8"/>
<evidence type="ECO:0000313" key="2">
    <source>
        <dbReference type="Proteomes" id="UP000220836"/>
    </source>
</evidence>
<accession>A0A238K0R8</accession>
<proteinExistence type="predicted"/>
<evidence type="ECO:0000313" key="1">
    <source>
        <dbReference type="EMBL" id="SMX36489.1"/>
    </source>
</evidence>
<dbReference type="Proteomes" id="UP000220836">
    <property type="component" value="Unassembled WGS sequence"/>
</dbReference>
<sequence>MEFTPHIAIVSQPVRSASQQATQEEVDEVTKPVFHLFGTSTFAQS</sequence>
<protein>
    <submittedName>
        <fullName evidence="1">Uncharacterized protein</fullName>
    </submittedName>
</protein>
<dbReference type="EMBL" id="FXYH01000002">
    <property type="protein sequence ID" value="SMX36489.1"/>
    <property type="molecule type" value="Genomic_DNA"/>
</dbReference>
<keyword evidence="2" id="KW-1185">Reference proteome</keyword>
<name>A0A238K0R8_9RHOB</name>
<reference evidence="1 2" key="1">
    <citation type="submission" date="2017-05" db="EMBL/GenBank/DDBJ databases">
        <authorList>
            <person name="Song R."/>
            <person name="Chenine A.L."/>
            <person name="Ruprecht R.M."/>
        </authorList>
    </citation>
    <scope>NUCLEOTIDE SEQUENCE [LARGE SCALE GENOMIC DNA]</scope>
    <source>
        <strain evidence="1 2">CECT 8663</strain>
    </source>
</reference>
<organism evidence="1 2">
    <name type="scientific">Pelagimonas varians</name>
    <dbReference type="NCBI Taxonomy" id="696760"/>
    <lineage>
        <taxon>Bacteria</taxon>
        <taxon>Pseudomonadati</taxon>
        <taxon>Pseudomonadota</taxon>
        <taxon>Alphaproteobacteria</taxon>
        <taxon>Rhodobacterales</taxon>
        <taxon>Roseobacteraceae</taxon>
        <taxon>Pelagimonas</taxon>
    </lineage>
</organism>